<comment type="caution">
    <text evidence="3">The sequence shown here is derived from an EMBL/GenBank/DDBJ whole genome shotgun (WGS) entry which is preliminary data.</text>
</comment>
<comment type="similarity">
    <text evidence="1 2">Belongs to the polypeptide deformylase family.</text>
</comment>
<protein>
    <recommendedName>
        <fullName evidence="2">Peptide deformylase</fullName>
        <shortName evidence="2">PDF</shortName>
        <ecNumber evidence="2">3.5.1.88</ecNumber>
    </recommendedName>
    <alternativeName>
        <fullName evidence="2">Polypeptide deformylase</fullName>
    </alternativeName>
</protein>
<dbReference type="PANTHER" id="PTHR10458">
    <property type="entry name" value="PEPTIDE DEFORMYLASE"/>
    <property type="match status" value="1"/>
</dbReference>
<dbReference type="CDD" id="cd00487">
    <property type="entry name" value="Pep_deformylase"/>
    <property type="match status" value="1"/>
</dbReference>
<evidence type="ECO:0000313" key="3">
    <source>
        <dbReference type="EMBL" id="HFC96879.1"/>
    </source>
</evidence>
<dbReference type="GO" id="GO:0042586">
    <property type="term" value="F:peptide deformylase activity"/>
    <property type="evidence" value="ECO:0007669"/>
    <property type="project" value="UniProtKB-UniRule"/>
</dbReference>
<dbReference type="EMBL" id="DRMH01000006">
    <property type="protein sequence ID" value="HFC96879.1"/>
    <property type="molecule type" value="Genomic_DNA"/>
</dbReference>
<accession>A0A7C3GFH1</accession>
<reference evidence="3" key="1">
    <citation type="journal article" date="2020" name="mSystems">
        <title>Genome- and Community-Level Interaction Insights into Carbon Utilization and Element Cycling Functions of Hydrothermarchaeota in Hydrothermal Sediment.</title>
        <authorList>
            <person name="Zhou Z."/>
            <person name="Liu Y."/>
            <person name="Xu W."/>
            <person name="Pan J."/>
            <person name="Luo Z.H."/>
            <person name="Li M."/>
        </authorList>
    </citation>
    <scope>NUCLEOTIDE SEQUENCE [LARGE SCALE GENOMIC DNA]</scope>
    <source>
        <strain evidence="3">HyVt-483</strain>
    </source>
</reference>
<feature type="binding site" evidence="2">
    <location>
        <position position="136"/>
    </location>
    <ligand>
        <name>Fe cation</name>
        <dbReference type="ChEBI" id="CHEBI:24875"/>
    </ligand>
</feature>
<dbReference type="PRINTS" id="PR01576">
    <property type="entry name" value="PDEFORMYLASE"/>
</dbReference>
<dbReference type="HAMAP" id="MF_00163">
    <property type="entry name" value="Pep_deformylase"/>
    <property type="match status" value="1"/>
</dbReference>
<comment type="catalytic activity">
    <reaction evidence="2">
        <text>N-terminal N-formyl-L-methionyl-[peptide] + H2O = N-terminal L-methionyl-[peptide] + formate</text>
        <dbReference type="Rhea" id="RHEA:24420"/>
        <dbReference type="Rhea" id="RHEA-COMP:10639"/>
        <dbReference type="Rhea" id="RHEA-COMP:10640"/>
        <dbReference type="ChEBI" id="CHEBI:15377"/>
        <dbReference type="ChEBI" id="CHEBI:15740"/>
        <dbReference type="ChEBI" id="CHEBI:49298"/>
        <dbReference type="ChEBI" id="CHEBI:64731"/>
        <dbReference type="EC" id="3.5.1.88"/>
    </reaction>
</comment>
<evidence type="ECO:0000256" key="2">
    <source>
        <dbReference type="HAMAP-Rule" id="MF_00163"/>
    </source>
</evidence>
<dbReference type="NCBIfam" id="NF001159">
    <property type="entry name" value="PRK00150.1-3"/>
    <property type="match status" value="1"/>
</dbReference>
<dbReference type="AlphaFoldDB" id="A0A7C3GFH1"/>
<dbReference type="GO" id="GO:0046872">
    <property type="term" value="F:metal ion binding"/>
    <property type="evidence" value="ECO:0007669"/>
    <property type="project" value="UniProtKB-KW"/>
</dbReference>
<dbReference type="PANTHER" id="PTHR10458:SF22">
    <property type="entry name" value="PEPTIDE DEFORMYLASE"/>
    <property type="match status" value="1"/>
</dbReference>
<comment type="function">
    <text evidence="2">Removes the formyl group from the N-terminal Met of newly synthesized proteins. Requires at least a dipeptide for an efficient rate of reaction. N-terminal L-methionine is a prerequisite for activity but the enzyme has broad specificity at other positions.</text>
</comment>
<dbReference type="EC" id="3.5.1.88" evidence="2"/>
<dbReference type="InterPro" id="IPR023635">
    <property type="entry name" value="Peptide_deformylase"/>
</dbReference>
<dbReference type="PIRSF" id="PIRSF004749">
    <property type="entry name" value="Pep_def"/>
    <property type="match status" value="1"/>
</dbReference>
<dbReference type="Proteomes" id="UP000886043">
    <property type="component" value="Unassembled WGS sequence"/>
</dbReference>
<keyword evidence="2" id="KW-0479">Metal-binding</keyword>
<keyword evidence="2" id="KW-0648">Protein biosynthesis</keyword>
<dbReference type="NCBIfam" id="TIGR00079">
    <property type="entry name" value="pept_deformyl"/>
    <property type="match status" value="1"/>
</dbReference>
<feature type="binding site" evidence="2">
    <location>
        <position position="94"/>
    </location>
    <ligand>
        <name>Fe cation</name>
        <dbReference type="ChEBI" id="CHEBI:24875"/>
    </ligand>
</feature>
<dbReference type="InterPro" id="IPR036821">
    <property type="entry name" value="Peptide_deformylase_sf"/>
</dbReference>
<name>A0A7C3GFH1_9BACT</name>
<evidence type="ECO:0000256" key="1">
    <source>
        <dbReference type="ARBA" id="ARBA00010759"/>
    </source>
</evidence>
<dbReference type="SUPFAM" id="SSF56420">
    <property type="entry name" value="Peptide deformylase"/>
    <property type="match status" value="1"/>
</dbReference>
<organism evidence="3">
    <name type="scientific">Thermosulfurimonas dismutans</name>
    <dbReference type="NCBI Taxonomy" id="999894"/>
    <lineage>
        <taxon>Bacteria</taxon>
        <taxon>Pseudomonadati</taxon>
        <taxon>Thermodesulfobacteriota</taxon>
        <taxon>Thermodesulfobacteria</taxon>
        <taxon>Thermodesulfobacteriales</taxon>
        <taxon>Thermodesulfobacteriaceae</taxon>
        <taxon>Thermosulfurimonas</taxon>
    </lineage>
</organism>
<proteinExistence type="inferred from homology"/>
<dbReference type="GO" id="GO:0006412">
    <property type="term" value="P:translation"/>
    <property type="evidence" value="ECO:0007669"/>
    <property type="project" value="UniProtKB-UniRule"/>
</dbReference>
<sequence length="170" mass="19506">MAVRRILLYGDPLLREQAREIREINGRLQELIEDLRETMYAAKGLGLAATQIGVLEKVFVTDFGEREGLPRGFMVFINPEIVEAEGELYEEEGCLSIPGYSARVKRAARVLVRALDREGKPFEMELSGLGARAIQHELDHLNGILYVDYLSPLKRKLFLRWWKKHRPGNQ</sequence>
<feature type="binding site" evidence="2">
    <location>
        <position position="140"/>
    </location>
    <ligand>
        <name>Fe cation</name>
        <dbReference type="ChEBI" id="CHEBI:24875"/>
    </ligand>
</feature>
<feature type="active site" evidence="2">
    <location>
        <position position="137"/>
    </location>
</feature>
<dbReference type="Pfam" id="PF01327">
    <property type="entry name" value="Pep_deformylase"/>
    <property type="match status" value="1"/>
</dbReference>
<dbReference type="Gene3D" id="3.90.45.10">
    <property type="entry name" value="Peptide deformylase"/>
    <property type="match status" value="1"/>
</dbReference>
<keyword evidence="2" id="KW-0408">Iron</keyword>
<comment type="cofactor">
    <cofactor evidence="2">
        <name>Fe(2+)</name>
        <dbReference type="ChEBI" id="CHEBI:29033"/>
    </cofactor>
    <text evidence="2">Binds 1 Fe(2+) ion.</text>
</comment>
<keyword evidence="2 3" id="KW-0378">Hydrolase</keyword>
<gene>
    <name evidence="2 3" type="primary">def</name>
    <name evidence="3" type="ORF">ENJ40_00275</name>
</gene>